<comment type="caution">
    <text evidence="6">The sequence shown here is derived from an EMBL/GenBank/DDBJ whole genome shotgun (WGS) entry which is preliminary data.</text>
</comment>
<dbReference type="GO" id="GO:0004748">
    <property type="term" value="F:ribonucleoside-diphosphate reductase activity, thioredoxin disulfide as acceptor"/>
    <property type="evidence" value="ECO:0007669"/>
    <property type="project" value="UniProtKB-EC"/>
</dbReference>
<name>A0A0D8HN40_9ACTN</name>
<dbReference type="EMBL" id="JXYS01000014">
    <property type="protein sequence ID" value="KJF18526.1"/>
    <property type="molecule type" value="Genomic_DNA"/>
</dbReference>
<proteinExistence type="predicted"/>
<evidence type="ECO:0000256" key="1">
    <source>
        <dbReference type="ARBA" id="ARBA00001922"/>
    </source>
</evidence>
<dbReference type="GO" id="GO:0031419">
    <property type="term" value="F:cobalamin binding"/>
    <property type="evidence" value="ECO:0007669"/>
    <property type="project" value="UniProtKB-KW"/>
</dbReference>
<evidence type="ECO:0000259" key="5">
    <source>
        <dbReference type="Pfam" id="PF02867"/>
    </source>
</evidence>
<reference evidence="6 7" key="1">
    <citation type="submission" date="2015-01" db="EMBL/GenBank/DDBJ databases">
        <title>Draft genome of the acidophilic iron oxidizer Acidithrix ferrooxidans strain Py-F3.</title>
        <authorList>
            <person name="Poehlein A."/>
            <person name="Eisen S."/>
            <person name="Schloemann M."/>
            <person name="Johnson B.D."/>
            <person name="Daniel R."/>
            <person name="Muehling M."/>
        </authorList>
    </citation>
    <scope>NUCLEOTIDE SEQUENCE [LARGE SCALE GENOMIC DNA]</scope>
    <source>
        <strain evidence="6 7">Py-F3</strain>
    </source>
</reference>
<evidence type="ECO:0000256" key="2">
    <source>
        <dbReference type="ARBA" id="ARBA00022628"/>
    </source>
</evidence>
<protein>
    <submittedName>
        <fullName evidence="6">Vitamin B12-dependent ribonucleotide reductase</fullName>
        <ecNumber evidence="6">1.17.4.1</ecNumber>
    </submittedName>
</protein>
<dbReference type="Pfam" id="PF02867">
    <property type="entry name" value="Ribonuc_red_lgC"/>
    <property type="match status" value="1"/>
</dbReference>
<sequence>MAILDASHPVIEEFIWCKAVEEHKARALRDAGFDMGVDGRDGFSVQYQNANNSVRVTDEFMEAVLEDKNWELRAVKTGGLLRTMRARDLMRQIAQAAWECADPGLQFDTTINHWHTTPKAGRINGRTHVQNIFHLIIRHATLHL</sequence>
<evidence type="ECO:0000313" key="6">
    <source>
        <dbReference type="EMBL" id="KJF18526.1"/>
    </source>
</evidence>
<gene>
    <name evidence="6" type="primary">nrdJ5</name>
    <name evidence="6" type="ORF">AXFE_06060</name>
</gene>
<dbReference type="InterPro" id="IPR050862">
    <property type="entry name" value="RdRp_reductase_class-2"/>
</dbReference>
<keyword evidence="4" id="KW-0170">Cobalt</keyword>
<dbReference type="STRING" id="1280514.AXFE_06060"/>
<dbReference type="SUPFAM" id="SSF51998">
    <property type="entry name" value="PFL-like glycyl radical enzymes"/>
    <property type="match status" value="1"/>
</dbReference>
<evidence type="ECO:0000256" key="3">
    <source>
        <dbReference type="ARBA" id="ARBA00023002"/>
    </source>
</evidence>
<dbReference type="EC" id="1.17.4.1" evidence="6"/>
<evidence type="ECO:0000313" key="7">
    <source>
        <dbReference type="Proteomes" id="UP000032360"/>
    </source>
</evidence>
<dbReference type="Gene3D" id="3.20.70.20">
    <property type="match status" value="1"/>
</dbReference>
<dbReference type="PANTHER" id="PTHR43371:SF1">
    <property type="entry name" value="RIBONUCLEOSIDE-DIPHOSPHATE REDUCTASE"/>
    <property type="match status" value="1"/>
</dbReference>
<keyword evidence="2" id="KW-0846">Cobalamin</keyword>
<evidence type="ECO:0000256" key="4">
    <source>
        <dbReference type="ARBA" id="ARBA00023285"/>
    </source>
</evidence>
<dbReference type="PATRIC" id="fig|1280514.3.peg.812"/>
<comment type="cofactor">
    <cofactor evidence="1">
        <name>adenosylcob(III)alamin</name>
        <dbReference type="ChEBI" id="CHEBI:18408"/>
    </cofactor>
</comment>
<dbReference type="OrthoDB" id="9762933at2"/>
<keyword evidence="3 6" id="KW-0560">Oxidoreductase</keyword>
<dbReference type="PANTHER" id="PTHR43371">
    <property type="entry name" value="VITAMIN B12-DEPENDENT RIBONUCLEOTIDE REDUCTASE"/>
    <property type="match status" value="1"/>
</dbReference>
<feature type="domain" description="Ribonucleotide reductase large subunit C-terminal" evidence="5">
    <location>
        <begin position="1"/>
        <end position="124"/>
    </location>
</feature>
<dbReference type="Proteomes" id="UP000032360">
    <property type="component" value="Unassembled WGS sequence"/>
</dbReference>
<keyword evidence="7" id="KW-1185">Reference proteome</keyword>
<organism evidence="6 7">
    <name type="scientific">Acidithrix ferrooxidans</name>
    <dbReference type="NCBI Taxonomy" id="1280514"/>
    <lineage>
        <taxon>Bacteria</taxon>
        <taxon>Bacillati</taxon>
        <taxon>Actinomycetota</taxon>
        <taxon>Acidimicrobiia</taxon>
        <taxon>Acidimicrobiales</taxon>
        <taxon>Acidimicrobiaceae</taxon>
        <taxon>Acidithrix</taxon>
    </lineage>
</organism>
<accession>A0A0D8HN40</accession>
<dbReference type="InterPro" id="IPR000788">
    <property type="entry name" value="RNR_lg_C"/>
</dbReference>
<dbReference type="AlphaFoldDB" id="A0A0D8HN40"/>